<evidence type="ECO:0000259" key="1">
    <source>
        <dbReference type="Pfam" id="PF12970"/>
    </source>
</evidence>
<proteinExistence type="predicted"/>
<accession>A0ABR5D696</accession>
<dbReference type="Pfam" id="PF12970">
    <property type="entry name" value="DUF3858"/>
    <property type="match status" value="1"/>
</dbReference>
<gene>
    <name evidence="2" type="ORF">RP75_15795</name>
</gene>
<feature type="domain" description="DUF3858" evidence="1">
    <location>
        <begin position="2"/>
        <end position="61"/>
    </location>
</feature>
<dbReference type="EMBL" id="JWIT01000009">
    <property type="protein sequence ID" value="KJF72583.1"/>
    <property type="molecule type" value="Genomic_DNA"/>
</dbReference>
<reference evidence="2 3" key="1">
    <citation type="submission" date="2014-12" db="EMBL/GenBank/DDBJ databases">
        <authorList>
            <person name="Kuzmanovic N."/>
            <person name="Pulawska J."/>
            <person name="Obradovic A."/>
        </authorList>
    </citation>
    <scope>NUCLEOTIDE SEQUENCE [LARGE SCALE GENOMIC DNA]</scope>
    <source>
        <strain evidence="2 3">KFB 330</strain>
    </source>
</reference>
<organism evidence="2 3">
    <name type="scientific">Agrobacterium arsenijevicii</name>
    <dbReference type="NCBI Taxonomy" id="1585697"/>
    <lineage>
        <taxon>Bacteria</taxon>
        <taxon>Pseudomonadati</taxon>
        <taxon>Pseudomonadota</taxon>
        <taxon>Alphaproteobacteria</taxon>
        <taxon>Hyphomicrobiales</taxon>
        <taxon>Rhizobiaceae</taxon>
        <taxon>Rhizobium/Agrobacterium group</taxon>
        <taxon>Agrobacterium</taxon>
    </lineage>
</organism>
<sequence length="87" mass="9775">MSIATLPKDVGIRNEVGFYTVRYEKQDDRLIVHRRLVLKARELEPTGYPDLERLIYAAQNDFTAIVTTSAARTEARPADGDVGKSHS</sequence>
<dbReference type="InterPro" id="IPR024544">
    <property type="entry name" value="DUF3858"/>
</dbReference>
<dbReference type="Proteomes" id="UP000032564">
    <property type="component" value="Unassembled WGS sequence"/>
</dbReference>
<evidence type="ECO:0000313" key="3">
    <source>
        <dbReference type="Proteomes" id="UP000032564"/>
    </source>
</evidence>
<dbReference type="Gene3D" id="2.60.120.1130">
    <property type="match status" value="1"/>
</dbReference>
<evidence type="ECO:0000313" key="2">
    <source>
        <dbReference type="EMBL" id="KJF72583.1"/>
    </source>
</evidence>
<comment type="caution">
    <text evidence="2">The sequence shown here is derived from an EMBL/GenBank/DDBJ whole genome shotgun (WGS) entry which is preliminary data.</text>
</comment>
<name>A0ABR5D696_9HYPH</name>
<keyword evidence="3" id="KW-1185">Reference proteome</keyword>
<protein>
    <recommendedName>
        <fullName evidence="1">DUF3858 domain-containing protein</fullName>
    </recommendedName>
</protein>